<feature type="domain" description="Putative glutamine amidotransferase" evidence="1">
    <location>
        <begin position="11"/>
        <end position="253"/>
    </location>
</feature>
<keyword evidence="3" id="KW-1185">Reference proteome</keyword>
<dbReference type="Gene3D" id="3.40.50.880">
    <property type="match status" value="1"/>
</dbReference>
<protein>
    <submittedName>
        <fullName evidence="2">Glutamine amidotransferase</fullName>
    </submittedName>
</protein>
<dbReference type="InterPro" id="IPR029062">
    <property type="entry name" value="Class_I_gatase-like"/>
</dbReference>
<dbReference type="PANTHER" id="PTHR37947:SF1">
    <property type="entry name" value="BLL2462 PROTEIN"/>
    <property type="match status" value="1"/>
</dbReference>
<proteinExistence type="predicted"/>
<comment type="caution">
    <text evidence="2">The sequence shown here is derived from an EMBL/GenBank/DDBJ whole genome shotgun (WGS) entry which is preliminary data.</text>
</comment>
<organism evidence="2 3">
    <name type="scientific">Microbacterium soli</name>
    <dbReference type="NCBI Taxonomy" id="446075"/>
    <lineage>
        <taxon>Bacteria</taxon>
        <taxon>Bacillati</taxon>
        <taxon>Actinomycetota</taxon>
        <taxon>Actinomycetes</taxon>
        <taxon>Micrococcales</taxon>
        <taxon>Microbacteriaceae</taxon>
        <taxon>Microbacterium</taxon>
    </lineage>
</organism>
<name>A0ABP7MXF5_9MICO</name>
<dbReference type="SUPFAM" id="SSF52317">
    <property type="entry name" value="Class I glutamine amidotransferase-like"/>
    <property type="match status" value="1"/>
</dbReference>
<sequence length="258" mass="28181">MKAMESAQPGRVLLAGETWVTYGVHQKGLSTYTTGGYGQGHKEFVAALEGAGWSVTHVPNHLATEEFPFTAEELSDYDVVILSDIGADTLLLHPATFERGERTPNRLAEISDWVSEGGGLLMVGGYLSFSGFGGNAGYHGTPIEQCLPVTMLGYDDRVERPDGVVPQVVKPMHPAIADLPGEWPWLLGYNRFEADRGEVLISVDSDPLLVVDAWGQGRAAAFASDCSPHWGSPAFMQWEGYATFWDRLLRWLADGRSH</sequence>
<dbReference type="Proteomes" id="UP001501591">
    <property type="component" value="Unassembled WGS sequence"/>
</dbReference>
<accession>A0ABP7MXF5</accession>
<dbReference type="PANTHER" id="PTHR37947">
    <property type="entry name" value="BLL2462 PROTEIN"/>
    <property type="match status" value="1"/>
</dbReference>
<dbReference type="EMBL" id="BAABCP010000001">
    <property type="protein sequence ID" value="GAA3932213.1"/>
    <property type="molecule type" value="Genomic_DNA"/>
</dbReference>
<evidence type="ECO:0000259" key="1">
    <source>
        <dbReference type="Pfam" id="PF07090"/>
    </source>
</evidence>
<gene>
    <name evidence="2" type="ORF">GCM10022383_08460</name>
</gene>
<dbReference type="CDD" id="cd03143">
    <property type="entry name" value="A4_beta-galactosidase_middle_domain"/>
    <property type="match status" value="1"/>
</dbReference>
<keyword evidence="2" id="KW-0315">Glutamine amidotransferase</keyword>
<evidence type="ECO:0000313" key="3">
    <source>
        <dbReference type="Proteomes" id="UP001501591"/>
    </source>
</evidence>
<dbReference type="Pfam" id="PF07090">
    <property type="entry name" value="GATase1_like"/>
    <property type="match status" value="1"/>
</dbReference>
<reference evidence="3" key="1">
    <citation type="journal article" date="2019" name="Int. J. Syst. Evol. Microbiol.">
        <title>The Global Catalogue of Microorganisms (GCM) 10K type strain sequencing project: providing services to taxonomists for standard genome sequencing and annotation.</title>
        <authorList>
            <consortium name="The Broad Institute Genomics Platform"/>
            <consortium name="The Broad Institute Genome Sequencing Center for Infectious Disease"/>
            <person name="Wu L."/>
            <person name="Ma J."/>
        </authorList>
    </citation>
    <scope>NUCLEOTIDE SEQUENCE [LARGE SCALE GENOMIC DNA]</scope>
    <source>
        <strain evidence="3">JCM 17024</strain>
    </source>
</reference>
<dbReference type="InterPro" id="IPR010768">
    <property type="entry name" value="GATase1-like"/>
</dbReference>
<evidence type="ECO:0000313" key="2">
    <source>
        <dbReference type="EMBL" id="GAA3932213.1"/>
    </source>
</evidence>